<evidence type="ECO:0000313" key="2">
    <source>
        <dbReference type="Proteomes" id="UP001348265"/>
    </source>
</evidence>
<dbReference type="RefSeq" id="WP_331790252.1">
    <property type="nucleotide sequence ID" value="NZ_JAVFKM010000049.1"/>
</dbReference>
<name>A0ABU7X6V8_9ACTN</name>
<organism evidence="1 2">
    <name type="scientific">Streptomyces chrestomyceticus</name>
    <dbReference type="NCBI Taxonomy" id="68185"/>
    <lineage>
        <taxon>Bacteria</taxon>
        <taxon>Bacillati</taxon>
        <taxon>Actinomycetota</taxon>
        <taxon>Actinomycetes</taxon>
        <taxon>Kitasatosporales</taxon>
        <taxon>Streptomycetaceae</taxon>
        <taxon>Streptomyces</taxon>
    </lineage>
</organism>
<accession>A0ABU7X6V8</accession>
<protein>
    <submittedName>
        <fullName evidence="1">Uncharacterized protein</fullName>
    </submittedName>
</protein>
<dbReference type="Proteomes" id="UP001348265">
    <property type="component" value="Unassembled WGS sequence"/>
</dbReference>
<gene>
    <name evidence="1" type="ORF">RB636_40870</name>
</gene>
<keyword evidence="2" id="KW-1185">Reference proteome</keyword>
<evidence type="ECO:0000313" key="1">
    <source>
        <dbReference type="EMBL" id="MEF3119504.1"/>
    </source>
</evidence>
<dbReference type="EMBL" id="JAVFKM010000049">
    <property type="protein sequence ID" value="MEF3119504.1"/>
    <property type="molecule type" value="Genomic_DNA"/>
</dbReference>
<comment type="caution">
    <text evidence="1">The sequence shown here is derived from an EMBL/GenBank/DDBJ whole genome shotgun (WGS) entry which is preliminary data.</text>
</comment>
<reference evidence="1 2" key="1">
    <citation type="submission" date="2023-08" db="EMBL/GenBank/DDBJ databases">
        <authorList>
            <person name="Sharma P."/>
            <person name="Verma V."/>
            <person name="Mohan M.K."/>
            <person name="Dubey A.K."/>
        </authorList>
    </citation>
    <scope>NUCLEOTIDE SEQUENCE [LARGE SCALE GENOMIC DNA]</scope>
    <source>
        <strain evidence="1 2">ADP4</strain>
    </source>
</reference>
<proteinExistence type="predicted"/>
<sequence length="280" mass="28304">MARCGCGSGGCACTLVAGANAHITGTGRAVDPYVISASAPPSPCSQVRPCLSAGPGAAYDPATGVVSARLSAAAGNNIATGPDGGLFVPPVAGVAVATGCGLHGDGAANSPLTVRTGAWPYPCSVDSTAGLVYCDSTGVLRTDPPSRATRLAEQETTAYPNVTVPAAEDSPVVTRNLTITNPDPCREAFVLVETEVDVGFDLPPGGAAAAGIGTDDMVYHANNGATTIARIHTQVTKVVSRIVPPGGQLVEPLPVTVGRGQGKATYHRVQTWMQAWIFNL</sequence>